<gene>
    <name evidence="2" type="ORF">SKAU_G00298490</name>
</gene>
<dbReference type="AlphaFoldDB" id="A0A9Q1IN22"/>
<name>A0A9Q1IN22_SYNKA</name>
<evidence type="ECO:0000256" key="1">
    <source>
        <dbReference type="SAM" id="MobiDB-lite"/>
    </source>
</evidence>
<evidence type="ECO:0000313" key="3">
    <source>
        <dbReference type="Proteomes" id="UP001152622"/>
    </source>
</evidence>
<reference evidence="2" key="1">
    <citation type="journal article" date="2023" name="Science">
        <title>Genome structures resolve the early diversification of teleost fishes.</title>
        <authorList>
            <person name="Parey E."/>
            <person name="Louis A."/>
            <person name="Montfort J."/>
            <person name="Bouchez O."/>
            <person name="Roques C."/>
            <person name="Iampietro C."/>
            <person name="Lluch J."/>
            <person name="Castinel A."/>
            <person name="Donnadieu C."/>
            <person name="Desvignes T."/>
            <person name="Floi Bucao C."/>
            <person name="Jouanno E."/>
            <person name="Wen M."/>
            <person name="Mejri S."/>
            <person name="Dirks R."/>
            <person name="Jansen H."/>
            <person name="Henkel C."/>
            <person name="Chen W.J."/>
            <person name="Zahm M."/>
            <person name="Cabau C."/>
            <person name="Klopp C."/>
            <person name="Thompson A.W."/>
            <person name="Robinson-Rechavi M."/>
            <person name="Braasch I."/>
            <person name="Lecointre G."/>
            <person name="Bobe J."/>
            <person name="Postlethwait J.H."/>
            <person name="Berthelot C."/>
            <person name="Roest Crollius H."/>
            <person name="Guiguen Y."/>
        </authorList>
    </citation>
    <scope>NUCLEOTIDE SEQUENCE</scope>
    <source>
        <strain evidence="2">WJC10195</strain>
    </source>
</reference>
<keyword evidence="3" id="KW-1185">Reference proteome</keyword>
<dbReference type="EMBL" id="JAINUF010000012">
    <property type="protein sequence ID" value="KAJ8345656.1"/>
    <property type="molecule type" value="Genomic_DNA"/>
</dbReference>
<dbReference type="Proteomes" id="UP001152622">
    <property type="component" value="Chromosome 12"/>
</dbReference>
<feature type="region of interest" description="Disordered" evidence="1">
    <location>
        <begin position="1"/>
        <end position="141"/>
    </location>
</feature>
<feature type="region of interest" description="Disordered" evidence="1">
    <location>
        <begin position="234"/>
        <end position="264"/>
    </location>
</feature>
<organism evidence="2 3">
    <name type="scientific">Synaphobranchus kaupii</name>
    <name type="common">Kaup's arrowtooth eel</name>
    <dbReference type="NCBI Taxonomy" id="118154"/>
    <lineage>
        <taxon>Eukaryota</taxon>
        <taxon>Metazoa</taxon>
        <taxon>Chordata</taxon>
        <taxon>Craniata</taxon>
        <taxon>Vertebrata</taxon>
        <taxon>Euteleostomi</taxon>
        <taxon>Actinopterygii</taxon>
        <taxon>Neopterygii</taxon>
        <taxon>Teleostei</taxon>
        <taxon>Anguilliformes</taxon>
        <taxon>Synaphobranchidae</taxon>
        <taxon>Synaphobranchus</taxon>
    </lineage>
</organism>
<comment type="caution">
    <text evidence="2">The sequence shown here is derived from an EMBL/GenBank/DDBJ whole genome shotgun (WGS) entry which is preliminary data.</text>
</comment>
<evidence type="ECO:0000313" key="2">
    <source>
        <dbReference type="EMBL" id="KAJ8345656.1"/>
    </source>
</evidence>
<feature type="compositionally biased region" description="Polar residues" evidence="1">
    <location>
        <begin position="125"/>
        <end position="140"/>
    </location>
</feature>
<sequence length="264" mass="28823">MVCDSHKGSAAQRSRRSWGDGDQREGVFLVGAGRDGTTTHCSNQSRPTSRDPDYRSDSPIVGSTVLITITSPDRRTERPPPPQGRVIAGARPRAHTEPRAGGRRGPVTTGLGRRWRSASKGLSFDESSSLQTTPTESASATREVRAIAQRLDGWPFTGGGAHEWDDRFPARAQWSSDLSVPMWDWCPTGGSSQEGRPRRPVSRIATDPVTLFPGTWSDVSVYLRQKRWRIKSNPSTVEAAHALASPRPAGRRDDDDGAEGNWLG</sequence>
<protein>
    <submittedName>
        <fullName evidence="2">Uncharacterized protein</fullName>
    </submittedName>
</protein>
<accession>A0A9Q1IN22</accession>
<proteinExistence type="predicted"/>
<feature type="compositionally biased region" description="Polar residues" evidence="1">
    <location>
        <begin position="36"/>
        <end position="47"/>
    </location>
</feature>